<comment type="caution">
    <text evidence="1">The sequence shown here is derived from an EMBL/GenBank/DDBJ whole genome shotgun (WGS) entry which is preliminary data.</text>
</comment>
<dbReference type="EMBL" id="NGJZ01000001">
    <property type="protein sequence ID" value="RSU08343.1"/>
    <property type="molecule type" value="Genomic_DNA"/>
</dbReference>
<name>A0A430AK08_9ENTE</name>
<protein>
    <submittedName>
        <fullName evidence="1">Uncharacterized protein</fullName>
    </submittedName>
</protein>
<proteinExistence type="predicted"/>
<gene>
    <name evidence="1" type="ORF">CBF30_03630</name>
</gene>
<dbReference type="Proteomes" id="UP000288669">
    <property type="component" value="Unassembled WGS sequence"/>
</dbReference>
<evidence type="ECO:0000313" key="2">
    <source>
        <dbReference type="Proteomes" id="UP000288669"/>
    </source>
</evidence>
<keyword evidence="2" id="KW-1185">Reference proteome</keyword>
<evidence type="ECO:0000313" key="1">
    <source>
        <dbReference type="EMBL" id="RSU08343.1"/>
    </source>
</evidence>
<organism evidence="1 2">
    <name type="scientific">Vagococcus entomophilus</name>
    <dbReference type="NCBI Taxonomy" id="1160095"/>
    <lineage>
        <taxon>Bacteria</taxon>
        <taxon>Bacillati</taxon>
        <taxon>Bacillota</taxon>
        <taxon>Bacilli</taxon>
        <taxon>Lactobacillales</taxon>
        <taxon>Enterococcaceae</taxon>
        <taxon>Vagococcus</taxon>
    </lineage>
</organism>
<dbReference type="AlphaFoldDB" id="A0A430AK08"/>
<accession>A0A430AK08</accession>
<reference evidence="1 2" key="1">
    <citation type="submission" date="2017-05" db="EMBL/GenBank/DDBJ databases">
        <title>Vagococcus spp. assemblies.</title>
        <authorList>
            <person name="Gulvik C.A."/>
        </authorList>
    </citation>
    <scope>NUCLEOTIDE SEQUENCE [LARGE SCALE GENOMIC DNA]</scope>
    <source>
        <strain evidence="1 2">DSM 24756</strain>
    </source>
</reference>
<sequence>MKPINIKQNMKKRQLGSIKNKAILNKEKRIYKGRLVFYIVASKDLKNTYFKIMDILKESRVIKIN</sequence>